<dbReference type="InterPro" id="IPR010265">
    <property type="entry name" value="Phage_lambda_TipM"/>
</dbReference>
<reference evidence="1" key="2">
    <citation type="journal article" date="2011" name="Virol. J.">
        <title>Comparative genomic analysis of bacteriophages specific to the channel catfish pathogen Edwardsiella ictaluri.</title>
        <authorList>
            <person name="Carrias A."/>
            <person name="Welch T.J."/>
            <person name="Waldbieser G.C."/>
            <person name="Mead D.A."/>
            <person name="Terhune J.S."/>
            <person name="Liles M.R."/>
        </authorList>
    </citation>
    <scope>NUCLEOTIDE SEQUENCE</scope>
</reference>
<dbReference type="Pfam" id="PF05939">
    <property type="entry name" value="Phage_min_tail"/>
    <property type="match status" value="1"/>
</dbReference>
<dbReference type="EMBL" id="KF772233">
    <property type="protein sequence ID" value="AHG23418.1"/>
    <property type="molecule type" value="Genomic_DNA"/>
</dbReference>
<keyword evidence="3" id="KW-1185">Reference proteome</keyword>
<dbReference type="Proteomes" id="UP000019124">
    <property type="component" value="Segment"/>
</dbReference>
<evidence type="ECO:0000313" key="3">
    <source>
        <dbReference type="Proteomes" id="UP000019124"/>
    </source>
</evidence>
<proteinExistence type="predicted"/>
<evidence type="ECO:0000313" key="2">
    <source>
        <dbReference type="EMBL" id="AHG23418.1"/>
    </source>
</evidence>
<reference evidence="2 3" key="3">
    <citation type="submission" date="2013-10" db="EMBL/GenBank/DDBJ databases">
        <title>Identification of broad host specificity determinant of Edwardsiella ictaluri specific bacteriophages.</title>
        <authorList>
            <person name="Hossain M.J."/>
            <person name="Carrias A."/>
            <person name="Terhune J.S."/>
            <person name="Liles M.R."/>
        </authorList>
    </citation>
    <scope>NUCLEOTIDE SEQUENCE [LARGE SCALE GENOMIC DNA]</scope>
</reference>
<sequence>MTVETFTELCELTAPITYKKSVRSAKMGDGYEQVAENGINSVADTIALRCAGDNARMREVRAFLLRHVVKAFIFTPPGEEKGLYRVDAESVAFNLTGHTAEVTFTLNRAYGVFA</sequence>
<dbReference type="EMBL" id="HQ824567">
    <property type="protein sequence ID" value="ADV36414.1"/>
    <property type="molecule type" value="Genomic_DNA"/>
</dbReference>
<gene>
    <name evidence="1" type="primary">eiAUOrf20</name>
    <name evidence="2" type="ORF">P858_02</name>
</gene>
<accession>E7EKQ9</accession>
<organism evidence="1">
    <name type="scientific">Edwardsiella phage eiAU</name>
    <dbReference type="NCBI Taxonomy" id="945083"/>
    <lineage>
        <taxon>Viruses</taxon>
        <taxon>Duplodnaviria</taxon>
        <taxon>Heunggongvirae</taxon>
        <taxon>Uroviricota</taxon>
        <taxon>Caudoviricetes</taxon>
        <taxon>Eiauvirus</taxon>
        <taxon>Eiauvirus eiAU</taxon>
    </lineage>
</organism>
<name>E7EKQ9_9CAUD</name>
<evidence type="ECO:0000313" key="1">
    <source>
        <dbReference type="EMBL" id="ADV36414.1"/>
    </source>
</evidence>
<reference evidence="1" key="1">
    <citation type="submission" date="2010-12" db="EMBL/GenBank/DDBJ databases">
        <authorList>
            <person name="Carrias A.A."/>
            <person name="Welch T.J."/>
            <person name="Waldbieser G.C."/>
            <person name="Mead D.A."/>
            <person name="Terhune J.S."/>
            <person name="Liles M.R."/>
        </authorList>
    </citation>
    <scope>NUCLEOTIDE SEQUENCE</scope>
</reference>
<protein>
    <submittedName>
        <fullName evidence="1">Minor tail protein M</fullName>
    </submittedName>
</protein>